<dbReference type="GO" id="GO:0005886">
    <property type="term" value="C:plasma membrane"/>
    <property type="evidence" value="ECO:0007669"/>
    <property type="project" value="UniProtKB-SubCell"/>
</dbReference>
<dbReference type="PANTHER" id="PTHR30213">
    <property type="entry name" value="INNER MEMBRANE PROTEIN YHJD"/>
    <property type="match status" value="1"/>
</dbReference>
<evidence type="ECO:0000313" key="12">
    <source>
        <dbReference type="Proteomes" id="UP000663870"/>
    </source>
</evidence>
<dbReference type="EMBL" id="CAJOBE010000249">
    <property type="protein sequence ID" value="CAF3605209.1"/>
    <property type="molecule type" value="Genomic_DNA"/>
</dbReference>
<sequence>MLSANTKDNLKQIQAKLSLFGWKIIYDWSFSLAALIAYYLLISLLPLIVSMFAVVSLIFSNDTEFQNRIRDRLIKAFPEQGFSDVLDPLLDAFSKQAGSVFIISFVVSIFTGSRLFVGLDDVLTIVYRIRERTIINQNILAIKMVLAFVIIMPFIIIFASIPAILQKHESFYQFLITFFSCMFAFIFFQLIYMILPKRQMSWRHTWCGALFAAIGLQLVLLTFPWYAHEFMADYVGQLGFVIVILLLFYLLGLLLVIGAQINAFFFDYIQPLTSGLGTCLCEFADREQIQLTDDNFRPNDVIVEELNTTKYQQQ</sequence>
<feature type="transmembrane region" description="Helical" evidence="6">
    <location>
        <begin position="140"/>
        <end position="165"/>
    </location>
</feature>
<dbReference type="NCBIfam" id="TIGR00765">
    <property type="entry name" value="yihY_not_rbn"/>
    <property type="match status" value="1"/>
</dbReference>
<evidence type="ECO:0000313" key="11">
    <source>
        <dbReference type="Proteomes" id="UP000663854"/>
    </source>
</evidence>
<dbReference type="PIRSF" id="PIRSF035875">
    <property type="entry name" value="RNase_BN"/>
    <property type="match status" value="1"/>
</dbReference>
<dbReference type="PANTHER" id="PTHR30213:SF0">
    <property type="entry name" value="UPF0761 MEMBRANE PROTEIN YIHY"/>
    <property type="match status" value="1"/>
</dbReference>
<keyword evidence="12" id="KW-1185">Reference proteome</keyword>
<dbReference type="AlphaFoldDB" id="A0A815SJ15"/>
<evidence type="ECO:0000256" key="5">
    <source>
        <dbReference type="ARBA" id="ARBA00023136"/>
    </source>
</evidence>
<evidence type="ECO:0000256" key="1">
    <source>
        <dbReference type="ARBA" id="ARBA00004651"/>
    </source>
</evidence>
<keyword evidence="4 6" id="KW-1133">Transmembrane helix</keyword>
<feature type="transmembrane region" description="Helical" evidence="6">
    <location>
        <begin position="32"/>
        <end position="59"/>
    </location>
</feature>
<evidence type="ECO:0000313" key="8">
    <source>
        <dbReference type="EMBL" id="CAF1488759.1"/>
    </source>
</evidence>
<evidence type="ECO:0000313" key="9">
    <source>
        <dbReference type="EMBL" id="CAF1650880.1"/>
    </source>
</evidence>
<reference evidence="8" key="1">
    <citation type="submission" date="2021-02" db="EMBL/GenBank/DDBJ databases">
        <authorList>
            <person name="Nowell W R."/>
        </authorList>
    </citation>
    <scope>NUCLEOTIDE SEQUENCE</scope>
</reference>
<name>A0A815SJ15_9BILA</name>
<protein>
    <submittedName>
        <fullName evidence="8">Uncharacterized protein</fullName>
    </submittedName>
</protein>
<evidence type="ECO:0000256" key="4">
    <source>
        <dbReference type="ARBA" id="ARBA00022989"/>
    </source>
</evidence>
<keyword evidence="2" id="KW-1003">Cell membrane</keyword>
<dbReference type="EMBL" id="CAJNOL010010630">
    <property type="protein sequence ID" value="CAF1650880.1"/>
    <property type="molecule type" value="Genomic_DNA"/>
</dbReference>
<feature type="transmembrane region" description="Helical" evidence="6">
    <location>
        <begin position="207"/>
        <end position="226"/>
    </location>
</feature>
<dbReference type="EMBL" id="CAJNOH010008899">
    <property type="protein sequence ID" value="CAF1488759.1"/>
    <property type="molecule type" value="Genomic_DNA"/>
</dbReference>
<evidence type="ECO:0000256" key="3">
    <source>
        <dbReference type="ARBA" id="ARBA00022692"/>
    </source>
</evidence>
<dbReference type="Proteomes" id="UP000663854">
    <property type="component" value="Unassembled WGS sequence"/>
</dbReference>
<feature type="transmembrane region" description="Helical" evidence="6">
    <location>
        <begin position="238"/>
        <end position="259"/>
    </location>
</feature>
<feature type="transmembrane region" description="Helical" evidence="6">
    <location>
        <begin position="97"/>
        <end position="119"/>
    </location>
</feature>
<feature type="transmembrane region" description="Helical" evidence="6">
    <location>
        <begin position="171"/>
        <end position="195"/>
    </location>
</feature>
<gene>
    <name evidence="10" type="ORF">FNK824_LOCUS3621</name>
    <name evidence="9" type="ORF">JXQ802_LOCUS54561</name>
    <name evidence="8" type="ORF">PYM288_LOCUS38090</name>
    <name evidence="7" type="ORF">SEV965_LOCUS30122</name>
</gene>
<comment type="subcellular location">
    <subcellularLocation>
        <location evidence="1">Cell membrane</location>
        <topology evidence="1">Multi-pass membrane protein</topology>
    </subcellularLocation>
</comment>
<comment type="caution">
    <text evidence="8">The sequence shown here is derived from an EMBL/GenBank/DDBJ whole genome shotgun (WGS) entry which is preliminary data.</text>
</comment>
<dbReference type="Proteomes" id="UP000663870">
    <property type="component" value="Unassembled WGS sequence"/>
</dbReference>
<dbReference type="Pfam" id="PF03631">
    <property type="entry name" value="Virul_fac_BrkB"/>
    <property type="match status" value="1"/>
</dbReference>
<dbReference type="Proteomes" id="UP000663874">
    <property type="component" value="Unassembled WGS sequence"/>
</dbReference>
<evidence type="ECO:0000313" key="10">
    <source>
        <dbReference type="EMBL" id="CAF3605209.1"/>
    </source>
</evidence>
<evidence type="ECO:0000313" key="7">
    <source>
        <dbReference type="EMBL" id="CAF1375422.1"/>
    </source>
</evidence>
<evidence type="ECO:0000256" key="2">
    <source>
        <dbReference type="ARBA" id="ARBA00022475"/>
    </source>
</evidence>
<proteinExistence type="predicted"/>
<dbReference type="EMBL" id="CAJNOU010003184">
    <property type="protein sequence ID" value="CAF1375422.1"/>
    <property type="molecule type" value="Genomic_DNA"/>
</dbReference>
<organism evidence="8 11">
    <name type="scientific">Rotaria sordida</name>
    <dbReference type="NCBI Taxonomy" id="392033"/>
    <lineage>
        <taxon>Eukaryota</taxon>
        <taxon>Metazoa</taxon>
        <taxon>Spiralia</taxon>
        <taxon>Gnathifera</taxon>
        <taxon>Rotifera</taxon>
        <taxon>Eurotatoria</taxon>
        <taxon>Bdelloidea</taxon>
        <taxon>Philodinida</taxon>
        <taxon>Philodinidae</taxon>
        <taxon>Rotaria</taxon>
    </lineage>
</organism>
<dbReference type="InterPro" id="IPR017039">
    <property type="entry name" value="Virul_fac_BrkB"/>
</dbReference>
<evidence type="ECO:0000256" key="6">
    <source>
        <dbReference type="SAM" id="Phobius"/>
    </source>
</evidence>
<accession>A0A815SJ15</accession>
<dbReference type="Proteomes" id="UP000663889">
    <property type="component" value="Unassembled WGS sequence"/>
</dbReference>
<keyword evidence="3 6" id="KW-0812">Transmembrane</keyword>
<keyword evidence="5 6" id="KW-0472">Membrane</keyword>